<accession>A0A5C6B757</accession>
<dbReference type="RefSeq" id="WP_231741592.1">
    <property type="nucleotide sequence ID" value="NZ_CP151726.1"/>
</dbReference>
<dbReference type="InterPro" id="IPR008930">
    <property type="entry name" value="Terpenoid_cyclase/PrenylTrfase"/>
</dbReference>
<keyword evidence="2" id="KW-1185">Reference proteome</keyword>
<evidence type="ECO:0000313" key="2">
    <source>
        <dbReference type="Proteomes" id="UP000320176"/>
    </source>
</evidence>
<comment type="caution">
    <text evidence="1">The sequence shown here is derived from an EMBL/GenBank/DDBJ whole genome shotgun (WGS) entry which is preliminary data.</text>
</comment>
<proteinExistence type="predicted"/>
<organism evidence="1 2">
    <name type="scientific">Stieleria varia</name>
    <dbReference type="NCBI Taxonomy" id="2528005"/>
    <lineage>
        <taxon>Bacteria</taxon>
        <taxon>Pseudomonadati</taxon>
        <taxon>Planctomycetota</taxon>
        <taxon>Planctomycetia</taxon>
        <taxon>Pirellulales</taxon>
        <taxon>Pirellulaceae</taxon>
        <taxon>Stieleria</taxon>
    </lineage>
</organism>
<evidence type="ECO:0008006" key="3">
    <source>
        <dbReference type="Google" id="ProtNLM"/>
    </source>
</evidence>
<dbReference type="CDD" id="cd00688">
    <property type="entry name" value="ISOPREN_C2_like"/>
    <property type="match status" value="1"/>
</dbReference>
<name>A0A5C6B757_9BACT</name>
<dbReference type="SUPFAM" id="SSF48239">
    <property type="entry name" value="Terpenoid cyclases/Protein prenyltransferases"/>
    <property type="match status" value="1"/>
</dbReference>
<evidence type="ECO:0000313" key="1">
    <source>
        <dbReference type="EMBL" id="TWU07740.1"/>
    </source>
</evidence>
<dbReference type="EMBL" id="SJPN01000001">
    <property type="protein sequence ID" value="TWU07740.1"/>
    <property type="molecule type" value="Genomic_DNA"/>
</dbReference>
<reference evidence="1 2" key="1">
    <citation type="submission" date="2019-02" db="EMBL/GenBank/DDBJ databases">
        <title>Deep-cultivation of Planctomycetes and their phenomic and genomic characterization uncovers novel biology.</title>
        <authorList>
            <person name="Wiegand S."/>
            <person name="Jogler M."/>
            <person name="Boedeker C."/>
            <person name="Pinto D."/>
            <person name="Vollmers J."/>
            <person name="Rivas-Marin E."/>
            <person name="Kohn T."/>
            <person name="Peeters S.H."/>
            <person name="Heuer A."/>
            <person name="Rast P."/>
            <person name="Oberbeckmann S."/>
            <person name="Bunk B."/>
            <person name="Jeske O."/>
            <person name="Meyerdierks A."/>
            <person name="Storesund J.E."/>
            <person name="Kallscheuer N."/>
            <person name="Luecker S."/>
            <person name="Lage O.M."/>
            <person name="Pohl T."/>
            <person name="Merkel B.J."/>
            <person name="Hornburger P."/>
            <person name="Mueller R.-W."/>
            <person name="Bruemmer F."/>
            <person name="Labrenz M."/>
            <person name="Spormann A.M."/>
            <person name="Op Den Camp H."/>
            <person name="Overmann J."/>
            <person name="Amann R."/>
            <person name="Jetten M.S.M."/>
            <person name="Mascher T."/>
            <person name="Medema M.H."/>
            <person name="Devos D.P."/>
            <person name="Kaster A.-K."/>
            <person name="Ovreas L."/>
            <person name="Rohde M."/>
            <person name="Galperin M.Y."/>
            <person name="Jogler C."/>
        </authorList>
    </citation>
    <scope>NUCLEOTIDE SEQUENCE [LARGE SCALE GENOMIC DNA]</scope>
    <source>
        <strain evidence="1 2">Pla52n</strain>
    </source>
</reference>
<dbReference type="Gene3D" id="1.50.10.20">
    <property type="match status" value="2"/>
</dbReference>
<sequence length="379" mass="42192">MTQRFRHSAATIGSRRRFLSNLFAVACASGVSLGLPRPARGIDDFESLYVDDEIDKAVRKAVSFLFASQQKNGSIADQGNVIAMTSLSIMAMASIGIEPDVGTENGRAMQRALDYVLLEPHQTKDGYFGQNDSSRMYGHGIVTLMLTEMLGMGATSEQNALIHERLEKALKLIIESQKVRKEPQMKGGWRYHPTSTDADLSVSVWQVMALRSAKNDGMAIPTTAIDMALQYLRNSYSTGRRRRENVGDDVGGFSYMPGQQQPTFAMTAAGLLAMQVCGQYEADEVKGAAEWLLDNPPKQNERYFSYGLYYYAQGMHQAGGKYAEEAERNTADLLMRSQRANGSWLSPNREESNFGYVYATTLAVLSLSVRYHYLPIYQR</sequence>
<dbReference type="AlphaFoldDB" id="A0A5C6B757"/>
<dbReference type="Proteomes" id="UP000320176">
    <property type="component" value="Unassembled WGS sequence"/>
</dbReference>
<protein>
    <recommendedName>
        <fullName evidence="3">Prenyltransferase and squalene oxidase repeat protein</fullName>
    </recommendedName>
</protein>
<gene>
    <name evidence="1" type="ORF">Pla52n_03130</name>
</gene>